<feature type="domain" description="Acyltransferase 3" evidence="2">
    <location>
        <begin position="24"/>
        <end position="371"/>
    </location>
</feature>
<dbReference type="Pfam" id="PF01757">
    <property type="entry name" value="Acyl_transf_3"/>
    <property type="match status" value="1"/>
</dbReference>
<feature type="transmembrane region" description="Helical" evidence="1">
    <location>
        <begin position="322"/>
        <end position="344"/>
    </location>
</feature>
<feature type="transmembrane region" description="Helical" evidence="1">
    <location>
        <begin position="31"/>
        <end position="52"/>
    </location>
</feature>
<name>A0ABX8TDF6_9CAUL</name>
<dbReference type="PANTHER" id="PTHR36927:SF3">
    <property type="entry name" value="GLUCANS BIOSYNTHESIS PROTEIN C"/>
    <property type="match status" value="1"/>
</dbReference>
<dbReference type="Pfam" id="PF06197">
    <property type="entry name" value="DUF998"/>
    <property type="match status" value="1"/>
</dbReference>
<feature type="transmembrane region" description="Helical" evidence="1">
    <location>
        <begin position="518"/>
        <end position="536"/>
    </location>
</feature>
<dbReference type="InterPro" id="IPR050623">
    <property type="entry name" value="Glucan_succinyl_AcylTrfase"/>
</dbReference>
<evidence type="ECO:0000313" key="4">
    <source>
        <dbReference type="Proteomes" id="UP000824334"/>
    </source>
</evidence>
<feature type="transmembrane region" description="Helical" evidence="1">
    <location>
        <begin position="412"/>
        <end position="437"/>
    </location>
</feature>
<protein>
    <submittedName>
        <fullName evidence="3">Acyltransferase family protein</fullName>
    </submittedName>
</protein>
<feature type="transmembrane region" description="Helical" evidence="1">
    <location>
        <begin position="580"/>
        <end position="600"/>
    </location>
</feature>
<organism evidence="3 4">
    <name type="scientific">Brevundimonas nasdae</name>
    <dbReference type="NCBI Taxonomy" id="172043"/>
    <lineage>
        <taxon>Bacteria</taxon>
        <taxon>Pseudomonadati</taxon>
        <taxon>Pseudomonadota</taxon>
        <taxon>Alphaproteobacteria</taxon>
        <taxon>Caulobacterales</taxon>
        <taxon>Caulobacteraceae</taxon>
        <taxon>Brevundimonas</taxon>
    </lineage>
</organism>
<keyword evidence="1" id="KW-0472">Membrane</keyword>
<sequence length="625" mass="70191">MLDRTERIIDAPVTSSSATSARRYDLDWIRVSAFALLILYHVGLVYGVYGWHVHSAHTFEWMREAILITNPWRLTLLFLVSGAALRFMTLRRTPREVTRARFARLVPPLLFGTVALVPLQSWIEARDKANWPGGMDGYLDWMAREFSWRGLMDGVPVNHLWFIVYIAAYSAVTILLWRQPGLIQRIGDWLEQHLRGWRVLVLPILYLIFIRIALFPYFGLTNTLTVDWYNHALSLVAFVFGFAIVGRESIWRDMERLRWVSVTLAAVALPIMMAQVWHPGGRAFWGVPKAIVYGIDQWAVITAILGFGSLYLRDRSSPVLKYLTEATFPLYLAHQTVLVIAVWIIRPANLSAPVELLSLVLITFLGSLAIYEVVKRIPFIRPLWGLKPLDDKPWPIDLRPEARTPYRRRRHLLGVGVAAPVIALLVVAVAIAAYPDFNNATQYLSELGGATARKPMIFNAGLFAAGLMAALAGIGFGLTIYALTRARIPAAVIAIVFILAGAGLSLSTLYPWPDPRHMVINLGLGIQLAPLLLLWGLAARNDLTRLKIFLAVTFVLMAILTVMTKHLVFPGTVNDANVGWWERIYAIVLVCWVGVAAWVLERKLRQLAIEAPLDGLHEAVIANPR</sequence>
<feature type="transmembrane region" description="Helical" evidence="1">
    <location>
        <begin position="197"/>
        <end position="216"/>
    </location>
</feature>
<dbReference type="InterPro" id="IPR002656">
    <property type="entry name" value="Acyl_transf_3_dom"/>
</dbReference>
<dbReference type="InterPro" id="IPR009339">
    <property type="entry name" value="DUF998"/>
</dbReference>
<keyword evidence="1" id="KW-0812">Transmembrane</keyword>
<evidence type="ECO:0000256" key="1">
    <source>
        <dbReference type="SAM" id="Phobius"/>
    </source>
</evidence>
<feature type="transmembrane region" description="Helical" evidence="1">
    <location>
        <begin position="102"/>
        <end position="123"/>
    </location>
</feature>
<feature type="transmembrane region" description="Helical" evidence="1">
    <location>
        <begin position="257"/>
        <end position="278"/>
    </location>
</feature>
<dbReference type="EMBL" id="CP080034">
    <property type="protein sequence ID" value="QYC08982.1"/>
    <property type="molecule type" value="Genomic_DNA"/>
</dbReference>
<proteinExistence type="predicted"/>
<feature type="transmembrane region" description="Helical" evidence="1">
    <location>
        <begin position="159"/>
        <end position="177"/>
    </location>
</feature>
<dbReference type="GO" id="GO:0016746">
    <property type="term" value="F:acyltransferase activity"/>
    <property type="evidence" value="ECO:0007669"/>
    <property type="project" value="UniProtKB-KW"/>
</dbReference>
<dbReference type="Proteomes" id="UP000824334">
    <property type="component" value="Chromosome"/>
</dbReference>
<keyword evidence="1" id="KW-1133">Transmembrane helix</keyword>
<evidence type="ECO:0000313" key="3">
    <source>
        <dbReference type="EMBL" id="QYC08982.1"/>
    </source>
</evidence>
<gene>
    <name evidence="3" type="ORF">KWG56_10055</name>
</gene>
<keyword evidence="4" id="KW-1185">Reference proteome</keyword>
<reference evidence="3 4" key="1">
    <citation type="submission" date="2021-07" db="EMBL/GenBank/DDBJ databases">
        <title>Isolation and characterization of bacteria from a gold mining with a capacity of golden bioaccumulation.</title>
        <authorList>
            <person name="Yang X.J."/>
        </authorList>
    </citation>
    <scope>NUCLEOTIDE SEQUENCE [LARGE SCALE GENOMIC DNA]</scope>
    <source>
        <strain evidence="3 4">Au29</strain>
    </source>
</reference>
<feature type="transmembrane region" description="Helical" evidence="1">
    <location>
        <begin position="548"/>
        <end position="568"/>
    </location>
</feature>
<dbReference type="PANTHER" id="PTHR36927">
    <property type="entry name" value="BLR4337 PROTEIN"/>
    <property type="match status" value="1"/>
</dbReference>
<feature type="transmembrane region" description="Helical" evidence="1">
    <location>
        <begin position="72"/>
        <end position="90"/>
    </location>
</feature>
<feature type="transmembrane region" description="Helical" evidence="1">
    <location>
        <begin position="457"/>
        <end position="483"/>
    </location>
</feature>
<accession>A0ABX8TDF6</accession>
<keyword evidence="3" id="KW-0012">Acyltransferase</keyword>
<keyword evidence="3" id="KW-0808">Transferase</keyword>
<feature type="transmembrane region" description="Helical" evidence="1">
    <location>
        <begin position="290"/>
        <end position="310"/>
    </location>
</feature>
<feature type="transmembrane region" description="Helical" evidence="1">
    <location>
        <begin position="490"/>
        <end position="512"/>
    </location>
</feature>
<feature type="transmembrane region" description="Helical" evidence="1">
    <location>
        <begin position="356"/>
        <end position="374"/>
    </location>
</feature>
<evidence type="ECO:0000259" key="2">
    <source>
        <dbReference type="Pfam" id="PF01757"/>
    </source>
</evidence>
<feature type="transmembrane region" description="Helical" evidence="1">
    <location>
        <begin position="228"/>
        <end position="245"/>
    </location>
</feature>